<keyword evidence="3" id="KW-1185">Reference proteome</keyword>
<evidence type="ECO:0000313" key="3">
    <source>
        <dbReference type="Proteomes" id="UP000663829"/>
    </source>
</evidence>
<gene>
    <name evidence="1" type="ORF">GPM918_LOCUS45665</name>
    <name evidence="2" type="ORF">SRO942_LOCUS48390</name>
</gene>
<protein>
    <submittedName>
        <fullName evidence="1">Uncharacterized protein</fullName>
    </submittedName>
</protein>
<evidence type="ECO:0000313" key="1">
    <source>
        <dbReference type="EMBL" id="CAF1653862.1"/>
    </source>
</evidence>
<reference evidence="1" key="1">
    <citation type="submission" date="2021-02" db="EMBL/GenBank/DDBJ databases">
        <authorList>
            <person name="Nowell W R."/>
        </authorList>
    </citation>
    <scope>NUCLEOTIDE SEQUENCE</scope>
</reference>
<dbReference type="Proteomes" id="UP000663829">
    <property type="component" value="Unassembled WGS sequence"/>
</dbReference>
<comment type="caution">
    <text evidence="1">The sequence shown here is derived from an EMBL/GenBank/DDBJ whole genome shotgun (WGS) entry which is preliminary data.</text>
</comment>
<proteinExistence type="predicted"/>
<sequence length="88" mass="10833">MYIHLRPPKQLHLRNISTTNDLRKRLSEKQWNNYVKATNKALEKEQLRQQYPPYEIKQYLQTRTLINYQTSIEELNTIIYKKHRSLLF</sequence>
<accession>A0A816EU07</accession>
<dbReference type="Proteomes" id="UP000681722">
    <property type="component" value="Unassembled WGS sequence"/>
</dbReference>
<evidence type="ECO:0000313" key="2">
    <source>
        <dbReference type="EMBL" id="CAF4588122.1"/>
    </source>
</evidence>
<name>A0A816EU07_9BILA</name>
<dbReference type="AlphaFoldDB" id="A0A816EU07"/>
<dbReference type="EMBL" id="CAJNOQ010052746">
    <property type="protein sequence ID" value="CAF1653862.1"/>
    <property type="molecule type" value="Genomic_DNA"/>
</dbReference>
<dbReference type="EMBL" id="CAJOBC010124335">
    <property type="protein sequence ID" value="CAF4588122.1"/>
    <property type="molecule type" value="Genomic_DNA"/>
</dbReference>
<organism evidence="1 3">
    <name type="scientific">Didymodactylos carnosus</name>
    <dbReference type="NCBI Taxonomy" id="1234261"/>
    <lineage>
        <taxon>Eukaryota</taxon>
        <taxon>Metazoa</taxon>
        <taxon>Spiralia</taxon>
        <taxon>Gnathifera</taxon>
        <taxon>Rotifera</taxon>
        <taxon>Eurotatoria</taxon>
        <taxon>Bdelloidea</taxon>
        <taxon>Philodinida</taxon>
        <taxon>Philodinidae</taxon>
        <taxon>Didymodactylos</taxon>
    </lineage>
</organism>